<sequence length="295" mass="32883">MQAFRLVCYCLRMRPNTSIFLTHYTSRIDARAGWVSLSSLPKDNFFTAYLASYKGFKDRFVMICVLGGATFTIDGSQCLCIGKNQWAIKKGSKGDLRPMSEATQPVDQETSQPTPVLTQPTLVGVVTKGKRGCLERETPQYQSKGHIVPSAKGDPELRVTPSPSTSTAYFSQGQALGLRPTGLAAKFKEVIKREDVQKVEIEKLCKEVEALKFEVESLKCHVALGLKEIETLKCENFEVRKTSDELLKDLSVSYTQIMKSKATLVQEKKKTVALEEDLRLVERKAIMAELDTTTA</sequence>
<name>A0A371F4M4_MUCPR</name>
<reference evidence="2" key="1">
    <citation type="submission" date="2018-05" db="EMBL/GenBank/DDBJ databases">
        <title>Draft genome of Mucuna pruriens seed.</title>
        <authorList>
            <person name="Nnadi N.E."/>
            <person name="Vos R."/>
            <person name="Hasami M.H."/>
            <person name="Devisetty U.K."/>
            <person name="Aguiy J.C."/>
        </authorList>
    </citation>
    <scope>NUCLEOTIDE SEQUENCE [LARGE SCALE GENOMIC DNA]</scope>
    <source>
        <strain evidence="2">JCA_2017</strain>
    </source>
</reference>
<gene>
    <name evidence="2" type="ORF">CR513_47354</name>
</gene>
<accession>A0A371F4M4</accession>
<proteinExistence type="predicted"/>
<evidence type="ECO:0000256" key="1">
    <source>
        <dbReference type="SAM" id="MobiDB-lite"/>
    </source>
</evidence>
<keyword evidence="3" id="KW-1185">Reference proteome</keyword>
<feature type="compositionally biased region" description="Polar residues" evidence="1">
    <location>
        <begin position="101"/>
        <end position="114"/>
    </location>
</feature>
<dbReference type="OrthoDB" id="671678at2759"/>
<feature type="region of interest" description="Disordered" evidence="1">
    <location>
        <begin position="93"/>
        <end position="114"/>
    </location>
</feature>
<dbReference type="AlphaFoldDB" id="A0A371F4M4"/>
<dbReference type="EMBL" id="QJKJ01010664">
    <property type="protein sequence ID" value="RDX73083.1"/>
    <property type="molecule type" value="Genomic_DNA"/>
</dbReference>
<comment type="caution">
    <text evidence="2">The sequence shown here is derived from an EMBL/GenBank/DDBJ whole genome shotgun (WGS) entry which is preliminary data.</text>
</comment>
<dbReference type="Proteomes" id="UP000257109">
    <property type="component" value="Unassembled WGS sequence"/>
</dbReference>
<evidence type="ECO:0000313" key="2">
    <source>
        <dbReference type="EMBL" id="RDX73083.1"/>
    </source>
</evidence>
<feature type="region of interest" description="Disordered" evidence="1">
    <location>
        <begin position="144"/>
        <end position="164"/>
    </location>
</feature>
<protein>
    <submittedName>
        <fullName evidence="2">Uncharacterized protein</fullName>
    </submittedName>
</protein>
<feature type="non-terminal residue" evidence="2">
    <location>
        <position position="1"/>
    </location>
</feature>
<organism evidence="2 3">
    <name type="scientific">Mucuna pruriens</name>
    <name type="common">Velvet bean</name>
    <name type="synonym">Dolichos pruriens</name>
    <dbReference type="NCBI Taxonomy" id="157652"/>
    <lineage>
        <taxon>Eukaryota</taxon>
        <taxon>Viridiplantae</taxon>
        <taxon>Streptophyta</taxon>
        <taxon>Embryophyta</taxon>
        <taxon>Tracheophyta</taxon>
        <taxon>Spermatophyta</taxon>
        <taxon>Magnoliopsida</taxon>
        <taxon>eudicotyledons</taxon>
        <taxon>Gunneridae</taxon>
        <taxon>Pentapetalae</taxon>
        <taxon>rosids</taxon>
        <taxon>fabids</taxon>
        <taxon>Fabales</taxon>
        <taxon>Fabaceae</taxon>
        <taxon>Papilionoideae</taxon>
        <taxon>50 kb inversion clade</taxon>
        <taxon>NPAAA clade</taxon>
        <taxon>indigoferoid/millettioid clade</taxon>
        <taxon>Phaseoleae</taxon>
        <taxon>Mucuna</taxon>
    </lineage>
</organism>
<evidence type="ECO:0000313" key="3">
    <source>
        <dbReference type="Proteomes" id="UP000257109"/>
    </source>
</evidence>